<dbReference type="EMBL" id="JAHZSS010000024">
    <property type="protein sequence ID" value="MBW8192556.1"/>
    <property type="molecule type" value="Genomic_DNA"/>
</dbReference>
<dbReference type="PANTHER" id="PTHR42918">
    <property type="entry name" value="LYSYL-TRNA SYNTHETASE"/>
    <property type="match status" value="1"/>
</dbReference>
<evidence type="ECO:0000313" key="5">
    <source>
        <dbReference type="EMBL" id="MBW8192556.1"/>
    </source>
</evidence>
<accession>A0ABS7EJP5</accession>
<feature type="domain" description="Aminoacyl-transfer RNA synthetases class-II family profile" evidence="4">
    <location>
        <begin position="25"/>
        <end position="323"/>
    </location>
</feature>
<dbReference type="SUPFAM" id="SSF55681">
    <property type="entry name" value="Class II aaRS and biotin synthetases"/>
    <property type="match status" value="1"/>
</dbReference>
<sequence length="327" mass="36937">MNHSKTLGCWQPTMTRAMLIARAQLLASIRRFFADRDVLEVETPVMSQAAVCDIHLQNFVTQFDSPQQAQQQALYLTTSPEFHMKRLLCAGSGPIYQICKSFRNEEQGRFHNPEFTMLEWYRPDFDHHALMTEMAELMTLVIGADECDRMTYQQAFLTHLNVDPLIASLTELQQVAPASCADLAHHETDRDTLLQLLFSMAIEPRIGQQRPVFVYGFPASQAALAELNHNDPRTADRFELYFRGIELANGFRELQDASEQRARFAADNHYRQQHGLPQAPVDELFLQALEAGLPACSGVALGIDRLLMLQQDAAAISDVIAFPVDRA</sequence>
<dbReference type="Gene3D" id="3.30.930.10">
    <property type="entry name" value="Bira Bifunctional Protein, Domain 2"/>
    <property type="match status" value="1"/>
</dbReference>
<dbReference type="InterPro" id="IPR004364">
    <property type="entry name" value="Aa-tRNA-synt_II"/>
</dbReference>
<dbReference type="EC" id="6.3.1.-" evidence="5"/>
<organism evidence="5 6">
    <name type="scientific">Neiella holothuriorum</name>
    <dbReference type="NCBI Taxonomy" id="2870530"/>
    <lineage>
        <taxon>Bacteria</taxon>
        <taxon>Pseudomonadati</taxon>
        <taxon>Pseudomonadota</taxon>
        <taxon>Gammaproteobacteria</taxon>
        <taxon>Alteromonadales</taxon>
        <taxon>Echinimonadaceae</taxon>
        <taxon>Neiella</taxon>
    </lineage>
</organism>
<dbReference type="InterPro" id="IPR006195">
    <property type="entry name" value="aa-tRNA-synth_II"/>
</dbReference>
<keyword evidence="3" id="KW-0067">ATP-binding</keyword>
<dbReference type="InterPro" id="IPR018149">
    <property type="entry name" value="Lys-tRNA-synth_II_C"/>
</dbReference>
<dbReference type="NCBIfam" id="NF006828">
    <property type="entry name" value="PRK09350.1"/>
    <property type="match status" value="1"/>
</dbReference>
<dbReference type="NCBIfam" id="TIGR00462">
    <property type="entry name" value="genX"/>
    <property type="match status" value="1"/>
</dbReference>
<evidence type="ECO:0000256" key="1">
    <source>
        <dbReference type="ARBA" id="ARBA00022598"/>
    </source>
</evidence>
<keyword evidence="5" id="KW-0648">Protein biosynthesis</keyword>
<dbReference type="InterPro" id="IPR004525">
    <property type="entry name" value="EpmA"/>
</dbReference>
<keyword evidence="2" id="KW-0547">Nucleotide-binding</keyword>
<dbReference type="GO" id="GO:0003746">
    <property type="term" value="F:translation elongation factor activity"/>
    <property type="evidence" value="ECO:0007669"/>
    <property type="project" value="UniProtKB-KW"/>
</dbReference>
<evidence type="ECO:0000256" key="3">
    <source>
        <dbReference type="ARBA" id="ARBA00022840"/>
    </source>
</evidence>
<dbReference type="Pfam" id="PF00152">
    <property type="entry name" value="tRNA-synt_2"/>
    <property type="match status" value="1"/>
</dbReference>
<dbReference type="PANTHER" id="PTHR42918:SF6">
    <property type="entry name" value="ELONGATION FACTOR P--(R)-BETA-LYSINE LIGASE"/>
    <property type="match status" value="1"/>
</dbReference>
<keyword evidence="5" id="KW-0251">Elongation factor</keyword>
<dbReference type="Proteomes" id="UP001166251">
    <property type="component" value="Unassembled WGS sequence"/>
</dbReference>
<proteinExistence type="predicted"/>
<dbReference type="PROSITE" id="PS50862">
    <property type="entry name" value="AA_TRNA_LIGASE_II"/>
    <property type="match status" value="1"/>
</dbReference>
<keyword evidence="6" id="KW-1185">Reference proteome</keyword>
<dbReference type="RefSeq" id="WP_220105177.1">
    <property type="nucleotide sequence ID" value="NZ_JAHZSS010000024.1"/>
</dbReference>
<dbReference type="PRINTS" id="PR00982">
    <property type="entry name" value="TRNASYNTHLYS"/>
</dbReference>
<evidence type="ECO:0000259" key="4">
    <source>
        <dbReference type="PROSITE" id="PS50862"/>
    </source>
</evidence>
<evidence type="ECO:0000313" key="6">
    <source>
        <dbReference type="Proteomes" id="UP001166251"/>
    </source>
</evidence>
<evidence type="ECO:0000256" key="2">
    <source>
        <dbReference type="ARBA" id="ARBA00022741"/>
    </source>
</evidence>
<reference evidence="5" key="1">
    <citation type="submission" date="2021-07" db="EMBL/GenBank/DDBJ databases">
        <title>Neiella marina sp. nov., isolated from the intestinal content of sea cucumber Apostichopus japonicus.</title>
        <authorList>
            <person name="Bai X."/>
        </authorList>
    </citation>
    <scope>NUCLEOTIDE SEQUENCE</scope>
    <source>
        <strain evidence="5">126</strain>
    </source>
</reference>
<gene>
    <name evidence="5" type="primary">epmA</name>
    <name evidence="5" type="ORF">K0504_16065</name>
</gene>
<keyword evidence="1 5" id="KW-0436">Ligase</keyword>
<name>A0ABS7EJP5_9GAMM</name>
<dbReference type="GO" id="GO:0016874">
    <property type="term" value="F:ligase activity"/>
    <property type="evidence" value="ECO:0007669"/>
    <property type="project" value="UniProtKB-KW"/>
</dbReference>
<protein>
    <submittedName>
        <fullName evidence="5">Elongation factor P--(R)-beta-lysine ligase</fullName>
        <ecNumber evidence="5">6.3.1.-</ecNumber>
    </submittedName>
</protein>
<comment type="caution">
    <text evidence="5">The sequence shown here is derived from an EMBL/GenBank/DDBJ whole genome shotgun (WGS) entry which is preliminary data.</text>
</comment>
<dbReference type="InterPro" id="IPR045864">
    <property type="entry name" value="aa-tRNA-synth_II/BPL/LPL"/>
</dbReference>